<feature type="region of interest" description="Disordered" evidence="1">
    <location>
        <begin position="1"/>
        <end position="199"/>
    </location>
</feature>
<dbReference type="EMBL" id="CAXAMM010014459">
    <property type="protein sequence ID" value="CAK9033810.1"/>
    <property type="molecule type" value="Genomic_DNA"/>
</dbReference>
<sequence>MGKRGASRKSGSKSRGKSKGGGKGAKSVKKGKLKADPGGKAGGKGKKAERSQGRGGKGGKGGGKKDPKKGDQEEKGKGKGRGKGAPPGAPKLTRKERKKASIARAKGYVPTKEEAPKPAAPVLGQVKKKGKKRIRPGQSKRQGGGTGGTPVPRPAEEGAKPKKVRVRNRSARTGHGGEEAPSTAPRCKKGHSMGHRSDNPATYKNLACCDVCGKENLPKLCSKGKLSHFFHCSFCRFDMCPVCAVKGPHAARLEEKDKQNEKEQTSKKKVKKVPELDPNFIPRARREMWIPTEAEAVNRAPLQGTVLSAWVEGCPV</sequence>
<evidence type="ECO:0000313" key="3">
    <source>
        <dbReference type="Proteomes" id="UP001642464"/>
    </source>
</evidence>
<feature type="compositionally biased region" description="Basic residues" evidence="1">
    <location>
        <begin position="126"/>
        <end position="135"/>
    </location>
</feature>
<gene>
    <name evidence="2" type="ORF">SCF082_LOCUS20652</name>
</gene>
<accession>A0ABP0L3Z4</accession>
<evidence type="ECO:0000313" key="2">
    <source>
        <dbReference type="EMBL" id="CAK9033810.1"/>
    </source>
</evidence>
<feature type="compositionally biased region" description="Basic residues" evidence="1">
    <location>
        <begin position="1"/>
        <end position="32"/>
    </location>
</feature>
<organism evidence="2 3">
    <name type="scientific">Durusdinium trenchii</name>
    <dbReference type="NCBI Taxonomy" id="1381693"/>
    <lineage>
        <taxon>Eukaryota</taxon>
        <taxon>Sar</taxon>
        <taxon>Alveolata</taxon>
        <taxon>Dinophyceae</taxon>
        <taxon>Suessiales</taxon>
        <taxon>Symbiodiniaceae</taxon>
        <taxon>Durusdinium</taxon>
    </lineage>
</organism>
<name>A0ABP0L3Z4_9DINO</name>
<comment type="caution">
    <text evidence="2">The sequence shown here is derived from an EMBL/GenBank/DDBJ whole genome shotgun (WGS) entry which is preliminary data.</text>
</comment>
<feature type="compositionally biased region" description="Basic and acidic residues" evidence="1">
    <location>
        <begin position="253"/>
        <end position="266"/>
    </location>
</feature>
<feature type="compositionally biased region" description="Basic residues" evidence="1">
    <location>
        <begin position="161"/>
        <end position="172"/>
    </location>
</feature>
<dbReference type="Proteomes" id="UP001642464">
    <property type="component" value="Unassembled WGS sequence"/>
</dbReference>
<keyword evidence="3" id="KW-1185">Reference proteome</keyword>
<evidence type="ECO:0000256" key="1">
    <source>
        <dbReference type="SAM" id="MobiDB-lite"/>
    </source>
</evidence>
<proteinExistence type="predicted"/>
<reference evidence="2 3" key="1">
    <citation type="submission" date="2024-02" db="EMBL/GenBank/DDBJ databases">
        <authorList>
            <person name="Chen Y."/>
            <person name="Shah S."/>
            <person name="Dougan E. K."/>
            <person name="Thang M."/>
            <person name="Chan C."/>
        </authorList>
    </citation>
    <scope>NUCLEOTIDE SEQUENCE [LARGE SCALE GENOMIC DNA]</scope>
</reference>
<feature type="compositionally biased region" description="Basic residues" evidence="1">
    <location>
        <begin position="92"/>
        <end position="101"/>
    </location>
</feature>
<feature type="region of interest" description="Disordered" evidence="1">
    <location>
        <begin position="253"/>
        <end position="277"/>
    </location>
</feature>
<feature type="compositionally biased region" description="Basic and acidic residues" evidence="1">
    <location>
        <begin position="63"/>
        <end position="77"/>
    </location>
</feature>
<protein>
    <submittedName>
        <fullName evidence="2">Uncharacterized protein</fullName>
    </submittedName>
</protein>